<proteinExistence type="predicted"/>
<comment type="caution">
    <text evidence="1">The sequence shown here is derived from an EMBL/GenBank/DDBJ whole genome shotgun (WGS) entry which is preliminary data.</text>
</comment>
<name>X0WK47_9ZZZZ</name>
<accession>X0WK47</accession>
<protein>
    <submittedName>
        <fullName evidence="1">Uncharacterized protein</fullName>
    </submittedName>
</protein>
<reference evidence="1" key="1">
    <citation type="journal article" date="2014" name="Front. Microbiol.">
        <title>High frequency of phylogenetically diverse reductive dehalogenase-homologous genes in deep subseafloor sedimentary metagenomes.</title>
        <authorList>
            <person name="Kawai M."/>
            <person name="Futagami T."/>
            <person name="Toyoda A."/>
            <person name="Takaki Y."/>
            <person name="Nishi S."/>
            <person name="Hori S."/>
            <person name="Arai W."/>
            <person name="Tsubouchi T."/>
            <person name="Morono Y."/>
            <person name="Uchiyama I."/>
            <person name="Ito T."/>
            <person name="Fujiyama A."/>
            <person name="Inagaki F."/>
            <person name="Takami H."/>
        </authorList>
    </citation>
    <scope>NUCLEOTIDE SEQUENCE</scope>
    <source>
        <strain evidence="1">Expedition CK06-06</strain>
    </source>
</reference>
<dbReference type="AlphaFoldDB" id="X0WK47"/>
<dbReference type="EMBL" id="BARS01020978">
    <property type="protein sequence ID" value="GAG13051.1"/>
    <property type="molecule type" value="Genomic_DNA"/>
</dbReference>
<feature type="non-terminal residue" evidence="1">
    <location>
        <position position="1"/>
    </location>
</feature>
<sequence>PDDEAVDELRIVRGAIGDGLALVTIETIE</sequence>
<organism evidence="1">
    <name type="scientific">marine sediment metagenome</name>
    <dbReference type="NCBI Taxonomy" id="412755"/>
    <lineage>
        <taxon>unclassified sequences</taxon>
        <taxon>metagenomes</taxon>
        <taxon>ecological metagenomes</taxon>
    </lineage>
</organism>
<evidence type="ECO:0000313" key="1">
    <source>
        <dbReference type="EMBL" id="GAG13051.1"/>
    </source>
</evidence>
<gene>
    <name evidence="1" type="ORF">S01H1_33767</name>
</gene>